<name>A0A8J2YEF8_9BACL</name>
<feature type="active site" description="Proton donor" evidence="2">
    <location>
        <position position="34"/>
    </location>
</feature>
<comment type="similarity">
    <text evidence="2">Belongs to the 2H phosphoesterase superfamily. YjcG family.</text>
</comment>
<evidence type="ECO:0000256" key="2">
    <source>
        <dbReference type="HAMAP-Rule" id="MF_01444"/>
    </source>
</evidence>
<dbReference type="GO" id="GO:0016788">
    <property type="term" value="F:hydrolase activity, acting on ester bonds"/>
    <property type="evidence" value="ECO:0007669"/>
    <property type="project" value="UniProtKB-UniRule"/>
</dbReference>
<gene>
    <name evidence="3" type="primary">yjcG</name>
    <name evidence="3" type="ORF">GCM10011571_26270</name>
</gene>
<dbReference type="PANTHER" id="PTHR40037:SF1">
    <property type="entry name" value="PHOSPHOESTERASE SAOUHSC_00951-RELATED"/>
    <property type="match status" value="1"/>
</dbReference>
<evidence type="ECO:0000313" key="4">
    <source>
        <dbReference type="Proteomes" id="UP000625210"/>
    </source>
</evidence>
<dbReference type="Proteomes" id="UP000625210">
    <property type="component" value="Unassembled WGS sequence"/>
</dbReference>
<comment type="caution">
    <text evidence="3">The sequence shown here is derived from an EMBL/GenBank/DDBJ whole genome shotgun (WGS) entry which is preliminary data.</text>
</comment>
<organism evidence="3 4">
    <name type="scientific">Marinithermofilum abyssi</name>
    <dbReference type="NCBI Taxonomy" id="1571185"/>
    <lineage>
        <taxon>Bacteria</taxon>
        <taxon>Bacillati</taxon>
        <taxon>Bacillota</taxon>
        <taxon>Bacilli</taxon>
        <taxon>Bacillales</taxon>
        <taxon>Thermoactinomycetaceae</taxon>
        <taxon>Marinithermofilum</taxon>
    </lineage>
</organism>
<feature type="active site" description="Proton acceptor" evidence="2">
    <location>
        <position position="115"/>
    </location>
</feature>
<dbReference type="Pfam" id="PF13563">
    <property type="entry name" value="2_5_RNA_ligase2"/>
    <property type="match status" value="1"/>
</dbReference>
<dbReference type="HAMAP" id="MF_01444">
    <property type="entry name" value="2H_phosphoesterase_YjcG"/>
    <property type="match status" value="1"/>
</dbReference>
<proteinExistence type="inferred from homology"/>
<keyword evidence="4" id="KW-1185">Reference proteome</keyword>
<dbReference type="SUPFAM" id="SSF55144">
    <property type="entry name" value="LigT-like"/>
    <property type="match status" value="1"/>
</dbReference>
<evidence type="ECO:0000256" key="1">
    <source>
        <dbReference type="ARBA" id="ARBA00022801"/>
    </source>
</evidence>
<dbReference type="RefSeq" id="WP_188648347.1">
    <property type="nucleotide sequence ID" value="NZ_BMHQ01000009.1"/>
</dbReference>
<accession>A0A8J2YEF8</accession>
<keyword evidence="1 2" id="KW-0378">Hydrolase</keyword>
<dbReference type="InterPro" id="IPR009097">
    <property type="entry name" value="Cyclic_Pdiesterase"/>
</dbReference>
<dbReference type="Gene3D" id="3.90.1140.10">
    <property type="entry name" value="Cyclic phosphodiesterase"/>
    <property type="match status" value="1"/>
</dbReference>
<dbReference type="PANTHER" id="PTHR40037">
    <property type="entry name" value="PHOSPHOESTERASE YJCG-RELATED"/>
    <property type="match status" value="1"/>
</dbReference>
<dbReference type="EC" id="3.1.-.-" evidence="2"/>
<reference evidence="3" key="2">
    <citation type="submission" date="2020-09" db="EMBL/GenBank/DDBJ databases">
        <authorList>
            <person name="Sun Q."/>
            <person name="Zhou Y."/>
        </authorList>
    </citation>
    <scope>NUCLEOTIDE SEQUENCE</scope>
    <source>
        <strain evidence="3">CGMCC 1.15179</strain>
    </source>
</reference>
<sequence>MKYGIAVFPEKKVQDIANSYRKRYDPHYSLIPPHITLKQAFEMDDDQLSRAIVHLDQVAQQTSPFEARFTKVSTFHPTNNVIFLSIADPAPFKSLHEKINQGCLQHEESYDFIPHLTIGQSLSDDELHDVYGSLRMSTFDLSTRVDCFHLLYQLENGSWTIYQSFLLNQDQVQE</sequence>
<dbReference type="InterPro" id="IPR050580">
    <property type="entry name" value="2H_phosphoesterase_YjcG-like"/>
</dbReference>
<dbReference type="InterPro" id="IPR022932">
    <property type="entry name" value="YjcG"/>
</dbReference>
<feature type="short sequence motif" description="HXTX 1" evidence="2">
    <location>
        <begin position="34"/>
        <end position="37"/>
    </location>
</feature>
<dbReference type="NCBIfam" id="NF010223">
    <property type="entry name" value="PRK13679.1"/>
    <property type="match status" value="1"/>
</dbReference>
<dbReference type="AlphaFoldDB" id="A0A8J2YEF8"/>
<reference evidence="3" key="1">
    <citation type="journal article" date="2014" name="Int. J. Syst. Evol. Microbiol.">
        <title>Complete genome sequence of Corynebacterium casei LMG S-19264T (=DSM 44701T), isolated from a smear-ripened cheese.</title>
        <authorList>
            <consortium name="US DOE Joint Genome Institute (JGI-PGF)"/>
            <person name="Walter F."/>
            <person name="Albersmeier A."/>
            <person name="Kalinowski J."/>
            <person name="Ruckert C."/>
        </authorList>
    </citation>
    <scope>NUCLEOTIDE SEQUENCE</scope>
    <source>
        <strain evidence="3">CGMCC 1.15179</strain>
    </source>
</reference>
<protein>
    <recommendedName>
        <fullName evidence="2">Putative phosphoesterase GCM10011571_26270</fullName>
        <ecNumber evidence="2">3.1.-.-</ecNumber>
    </recommendedName>
</protein>
<evidence type="ECO:0000313" key="3">
    <source>
        <dbReference type="EMBL" id="GGE22955.1"/>
    </source>
</evidence>
<dbReference type="EMBL" id="BMHQ01000009">
    <property type="protein sequence ID" value="GGE22955.1"/>
    <property type="molecule type" value="Genomic_DNA"/>
</dbReference>
<feature type="short sequence motif" description="HXTX 2" evidence="2">
    <location>
        <begin position="115"/>
        <end position="118"/>
    </location>
</feature>